<comment type="cofactor">
    <cofactor evidence="1 10">
        <name>FAD</name>
        <dbReference type="ChEBI" id="CHEBI:57692"/>
    </cofactor>
</comment>
<dbReference type="AlphaFoldDB" id="A0A6A7A568"/>
<sequence length="345" mass="38242">MPVRGYHIYWKDEEVTFYYPALSYGGAPSSGSCQGNRRVEGRSFHHGRFVSRLRDLAKNEENVTVVEGTVISLVSDKQTGRVIGVEYTDNKKQSKKSYSNLVIIADGSRSNLRSQLHQQQPISTSRFRALELLDVQLPHHSLAYGILGPNPPILVYQIGARETRILIDIPNALHDKILQDSNVRTYIKEAVVPTLPPAVQTSATAALESGRLRSMPNEYLPSRAVQTPGVLIIGDASNIRHALTGSGMTVALKDIVLLRDTLGAAGTAFADADAMHKKPRHFYWKRKDYSVVLNVLAQALYTLFGTTGNSTHLILHSTDIDDCGSTPRHPTTRIHSIHPIRRHAR</sequence>
<keyword evidence="5 10" id="KW-0285">Flavoprotein</keyword>
<evidence type="ECO:0000256" key="9">
    <source>
        <dbReference type="ARBA" id="ARBA00023136"/>
    </source>
</evidence>
<dbReference type="InterPro" id="IPR036188">
    <property type="entry name" value="FAD/NAD-bd_sf"/>
</dbReference>
<comment type="function">
    <text evidence="10">Catalyzes the stereospecific oxidation of squalene to (S)-2,3-epoxysqualene, and is considered to be a rate-limiting enzyme in steroid biosynthesis.</text>
</comment>
<reference evidence="12" key="1">
    <citation type="journal article" date="2020" name="Stud. Mycol.">
        <title>101 Dothideomycetes genomes: a test case for predicting lifestyles and emergence of pathogens.</title>
        <authorList>
            <person name="Haridas S."/>
            <person name="Albert R."/>
            <person name="Binder M."/>
            <person name="Bloem J."/>
            <person name="Labutti K."/>
            <person name="Salamov A."/>
            <person name="Andreopoulos B."/>
            <person name="Baker S."/>
            <person name="Barry K."/>
            <person name="Bills G."/>
            <person name="Bluhm B."/>
            <person name="Cannon C."/>
            <person name="Castanera R."/>
            <person name="Culley D."/>
            <person name="Daum C."/>
            <person name="Ezra D."/>
            <person name="Gonzalez J."/>
            <person name="Henrissat B."/>
            <person name="Kuo A."/>
            <person name="Liang C."/>
            <person name="Lipzen A."/>
            <person name="Lutzoni F."/>
            <person name="Magnuson J."/>
            <person name="Mondo S."/>
            <person name="Nolan M."/>
            <person name="Ohm R."/>
            <person name="Pangilinan J."/>
            <person name="Park H.-J."/>
            <person name="Ramirez L."/>
            <person name="Alfaro M."/>
            <person name="Sun H."/>
            <person name="Tritt A."/>
            <person name="Yoshinaga Y."/>
            <person name="Zwiers L.-H."/>
            <person name="Turgeon B."/>
            <person name="Goodwin S."/>
            <person name="Spatafora J."/>
            <person name="Crous P."/>
            <person name="Grigoriev I."/>
        </authorList>
    </citation>
    <scope>NUCLEOTIDE SEQUENCE</scope>
    <source>
        <strain evidence="12">CBS 113818</strain>
    </source>
</reference>
<dbReference type="EC" id="1.14.14.17" evidence="4 10"/>
<keyword evidence="9" id="KW-0472">Membrane</keyword>
<dbReference type="Proteomes" id="UP000799424">
    <property type="component" value="Unassembled WGS sequence"/>
</dbReference>
<dbReference type="GO" id="GO:0050660">
    <property type="term" value="F:flavin adenine dinucleotide binding"/>
    <property type="evidence" value="ECO:0007669"/>
    <property type="project" value="UniProtKB-UniRule"/>
</dbReference>
<evidence type="ECO:0000256" key="3">
    <source>
        <dbReference type="ARBA" id="ARBA00008802"/>
    </source>
</evidence>
<accession>A0A6A7A568</accession>
<dbReference type="GO" id="GO:0004506">
    <property type="term" value="F:squalene monooxygenase activity"/>
    <property type="evidence" value="ECO:0007669"/>
    <property type="project" value="UniProtKB-UniRule"/>
</dbReference>
<evidence type="ECO:0000256" key="7">
    <source>
        <dbReference type="ARBA" id="ARBA00022848"/>
    </source>
</evidence>
<keyword evidence="6 10" id="KW-0274">FAD</keyword>
<evidence type="ECO:0000256" key="1">
    <source>
        <dbReference type="ARBA" id="ARBA00001974"/>
    </source>
</evidence>
<dbReference type="GO" id="GO:0005789">
    <property type="term" value="C:endoplasmic reticulum membrane"/>
    <property type="evidence" value="ECO:0007669"/>
    <property type="project" value="UniProtKB-SubCell"/>
</dbReference>
<evidence type="ECO:0000256" key="5">
    <source>
        <dbReference type="ARBA" id="ARBA00022630"/>
    </source>
</evidence>
<evidence type="ECO:0000313" key="13">
    <source>
        <dbReference type="Proteomes" id="UP000799424"/>
    </source>
</evidence>
<gene>
    <name evidence="12" type="ORF">CC86DRAFT_380956</name>
</gene>
<comment type="similarity">
    <text evidence="3 10">Belongs to the squalene monooxygenase family.</text>
</comment>
<dbReference type="UniPathway" id="UPA00767">
    <property type="reaction ID" value="UER00752"/>
</dbReference>
<keyword evidence="7" id="KW-0492">Microsome</keyword>
<evidence type="ECO:0000259" key="11">
    <source>
        <dbReference type="Pfam" id="PF08491"/>
    </source>
</evidence>
<dbReference type="GO" id="GO:0006696">
    <property type="term" value="P:ergosterol biosynthetic process"/>
    <property type="evidence" value="ECO:0007669"/>
    <property type="project" value="TreeGrafter"/>
</dbReference>
<evidence type="ECO:0000256" key="2">
    <source>
        <dbReference type="ARBA" id="ARBA00004154"/>
    </source>
</evidence>
<organism evidence="12 13">
    <name type="scientific">Ophiobolus disseminans</name>
    <dbReference type="NCBI Taxonomy" id="1469910"/>
    <lineage>
        <taxon>Eukaryota</taxon>
        <taxon>Fungi</taxon>
        <taxon>Dikarya</taxon>
        <taxon>Ascomycota</taxon>
        <taxon>Pezizomycotina</taxon>
        <taxon>Dothideomycetes</taxon>
        <taxon>Pleosporomycetidae</taxon>
        <taxon>Pleosporales</taxon>
        <taxon>Pleosporineae</taxon>
        <taxon>Phaeosphaeriaceae</taxon>
        <taxon>Ophiobolus</taxon>
    </lineage>
</organism>
<dbReference type="Gene3D" id="3.50.50.60">
    <property type="entry name" value="FAD/NAD(P)-binding domain"/>
    <property type="match status" value="1"/>
</dbReference>
<dbReference type="InterPro" id="IPR013698">
    <property type="entry name" value="Squalene_epoxidase"/>
</dbReference>
<keyword evidence="10" id="KW-0256">Endoplasmic reticulum</keyword>
<feature type="domain" description="Squalene epoxidase" evidence="11">
    <location>
        <begin position="100"/>
        <end position="314"/>
    </location>
</feature>
<evidence type="ECO:0000256" key="8">
    <source>
        <dbReference type="ARBA" id="ARBA00023002"/>
    </source>
</evidence>
<dbReference type="Pfam" id="PF08491">
    <property type="entry name" value="SE"/>
    <property type="match status" value="1"/>
</dbReference>
<keyword evidence="13" id="KW-1185">Reference proteome</keyword>
<name>A0A6A7A568_9PLEO</name>
<evidence type="ECO:0000256" key="4">
    <source>
        <dbReference type="ARBA" id="ARBA00012312"/>
    </source>
</evidence>
<dbReference type="OrthoDB" id="3061561at2759"/>
<dbReference type="InterPro" id="IPR040125">
    <property type="entry name" value="Squalene_monox"/>
</dbReference>
<dbReference type="PANTHER" id="PTHR10835">
    <property type="entry name" value="SQUALENE MONOOXYGENASE"/>
    <property type="match status" value="1"/>
</dbReference>
<dbReference type="PANTHER" id="PTHR10835:SF0">
    <property type="entry name" value="SQUALENE MONOOXYGENASE"/>
    <property type="match status" value="1"/>
</dbReference>
<keyword evidence="8 10" id="KW-0560">Oxidoreductase</keyword>
<evidence type="ECO:0000256" key="10">
    <source>
        <dbReference type="RuleBase" id="RU367121"/>
    </source>
</evidence>
<evidence type="ECO:0000313" key="12">
    <source>
        <dbReference type="EMBL" id="KAF2827974.1"/>
    </source>
</evidence>
<dbReference type="SUPFAM" id="SSF51905">
    <property type="entry name" value="FAD/NAD(P)-binding domain"/>
    <property type="match status" value="1"/>
</dbReference>
<dbReference type="PROSITE" id="PS51257">
    <property type="entry name" value="PROKAR_LIPOPROTEIN"/>
    <property type="match status" value="1"/>
</dbReference>
<comment type="catalytic activity">
    <reaction evidence="10">
        <text>squalene + reduced [NADPH--hemoprotein reductase] + O2 = (S)-2,3-epoxysqualene + oxidized [NADPH--hemoprotein reductase] + H2O + H(+)</text>
        <dbReference type="Rhea" id="RHEA:25282"/>
        <dbReference type="Rhea" id="RHEA-COMP:11964"/>
        <dbReference type="Rhea" id="RHEA-COMP:11965"/>
        <dbReference type="ChEBI" id="CHEBI:15377"/>
        <dbReference type="ChEBI" id="CHEBI:15378"/>
        <dbReference type="ChEBI" id="CHEBI:15379"/>
        <dbReference type="ChEBI" id="CHEBI:15440"/>
        <dbReference type="ChEBI" id="CHEBI:15441"/>
        <dbReference type="ChEBI" id="CHEBI:57618"/>
        <dbReference type="ChEBI" id="CHEBI:58210"/>
        <dbReference type="EC" id="1.14.14.17"/>
    </reaction>
</comment>
<protein>
    <recommendedName>
        <fullName evidence="4 10">Squalene monooxygenase</fullName>
        <ecNumber evidence="4 10">1.14.14.17</ecNumber>
    </recommendedName>
</protein>
<dbReference type="EMBL" id="MU006223">
    <property type="protein sequence ID" value="KAF2827974.1"/>
    <property type="molecule type" value="Genomic_DNA"/>
</dbReference>
<proteinExistence type="inferred from homology"/>
<comment type="subcellular location">
    <subcellularLocation>
        <location evidence="10">Endoplasmic reticulum membrane</location>
        <topology evidence="10">Multi-pass membrane protein</topology>
    </subcellularLocation>
    <subcellularLocation>
        <location evidence="2">Microsome membrane</location>
        <topology evidence="2">Multi-pass membrane protein</topology>
    </subcellularLocation>
</comment>
<evidence type="ECO:0000256" key="6">
    <source>
        <dbReference type="ARBA" id="ARBA00022827"/>
    </source>
</evidence>